<dbReference type="PANTHER" id="PTHR37984:SF5">
    <property type="entry name" value="PROTEIN NYNRIN-LIKE"/>
    <property type="match status" value="1"/>
</dbReference>
<dbReference type="Gene3D" id="1.10.340.70">
    <property type="match status" value="1"/>
</dbReference>
<dbReference type="Gene3D" id="3.30.420.10">
    <property type="entry name" value="Ribonuclease H-like superfamily/Ribonuclease H"/>
    <property type="match status" value="1"/>
</dbReference>
<dbReference type="GO" id="GO:0015074">
    <property type="term" value="P:DNA integration"/>
    <property type="evidence" value="ECO:0007669"/>
    <property type="project" value="InterPro"/>
</dbReference>
<proteinExistence type="predicted"/>
<name>A0A0E4C782_ANOGA</name>
<dbReference type="VEuPathDB" id="VectorBase:AGAP029842"/>
<dbReference type="PANTHER" id="PTHR37984">
    <property type="entry name" value="PROTEIN CBG26694"/>
    <property type="match status" value="1"/>
</dbReference>
<evidence type="ECO:0000313" key="3">
    <source>
        <dbReference type="EMBL" id="CFW94584.1"/>
    </source>
</evidence>
<dbReference type="Pfam" id="PF00665">
    <property type="entry name" value="rve"/>
    <property type="match status" value="1"/>
</dbReference>
<protein>
    <recommendedName>
        <fullName evidence="1">RNA-directed DNA polymerase</fullName>
        <ecNumber evidence="1">2.7.7.49</ecNumber>
    </recommendedName>
</protein>
<dbReference type="InterPro" id="IPR036397">
    <property type="entry name" value="RNaseH_sf"/>
</dbReference>
<reference evidence="3" key="1">
    <citation type="submission" date="2015-03" db="EMBL/GenBank/DDBJ databases">
        <title>Long non-coding RNA discovery across the genus Anopheles reveals conserved secondary structures within and beyond the Gambiae complex.</title>
        <authorList>
            <person name="Jenkins A."/>
            <person name="Waterhouse R."/>
            <person name="Muskavitch M."/>
        </authorList>
    </citation>
    <scope>NUCLEOTIDE SEQUENCE</scope>
    <source>
        <tissue evidence="3">Whole body</tissue>
    </source>
</reference>
<dbReference type="GO" id="GO:0003676">
    <property type="term" value="F:nucleic acid binding"/>
    <property type="evidence" value="ECO:0007669"/>
    <property type="project" value="InterPro"/>
</dbReference>
<dbReference type="SUPFAM" id="SSF53098">
    <property type="entry name" value="Ribonuclease H-like"/>
    <property type="match status" value="1"/>
</dbReference>
<dbReference type="InterPro" id="IPR001584">
    <property type="entry name" value="Integrase_cat-core"/>
</dbReference>
<feature type="domain" description="Integrase catalytic" evidence="2">
    <location>
        <begin position="179"/>
        <end position="336"/>
    </location>
</feature>
<dbReference type="EMBL" id="HACL01000290">
    <property type="protein sequence ID" value="CFW94584.1"/>
    <property type="molecule type" value="Transcribed_RNA"/>
</dbReference>
<sequence>MTIEYIPTGSFGNADVLSRLIQNHAKPESEYIVASIELEQDLRSVAVNALLTFPIRFRDIELYTQQDPSLQKVYKYVRDGWPRDVAYGTDLARLYDRRESLTNVDGCILFGERVVIPEKLRNRCLNQLHRGHPGMQRMKAVARSYVYWPKLDDDIARYVASCEACAAAAKSPPRATSMAWPKPSAVWNRVHIDYAGPWEGVYFLVVVDAYSKWPEIVKTTSTTTTATITILRNLFARFGMPATLVSDNGTQFVSGPFKEFCQHNGIEHITTAPFHPQSNGQAERFVDTLKRSLRKIRTEESKLDEDLELFLMTYRSTPNAQLEQQRSPAEEMFGRRIRTALELLRPPSSCEESSPSSSISSVRRFHRSDTVWAKYFSNNSWKWIPGEIVRSCGRVMFEIVAEDGRLLRRHVNQLRRRVGNGSSPSSSATP</sequence>
<dbReference type="AlphaFoldDB" id="A0A0E4C782"/>
<organism evidence="3">
    <name type="scientific">Anopheles gambiae</name>
    <name type="common">African malaria mosquito</name>
    <dbReference type="NCBI Taxonomy" id="7165"/>
    <lineage>
        <taxon>Eukaryota</taxon>
        <taxon>Metazoa</taxon>
        <taxon>Ecdysozoa</taxon>
        <taxon>Arthropoda</taxon>
        <taxon>Hexapoda</taxon>
        <taxon>Insecta</taxon>
        <taxon>Pterygota</taxon>
        <taxon>Neoptera</taxon>
        <taxon>Endopterygota</taxon>
        <taxon>Diptera</taxon>
        <taxon>Nematocera</taxon>
        <taxon>Culicoidea</taxon>
        <taxon>Culicidae</taxon>
        <taxon>Anophelinae</taxon>
        <taxon>Anopheles</taxon>
    </lineage>
</organism>
<accession>A0A0E4C782</accession>
<dbReference type="InterPro" id="IPR050951">
    <property type="entry name" value="Retrovirus_Pol_polyprotein"/>
</dbReference>
<dbReference type="FunFam" id="3.30.420.10:FF:000131">
    <property type="entry name" value="Protein CBG26278"/>
    <property type="match status" value="1"/>
</dbReference>
<evidence type="ECO:0000256" key="1">
    <source>
        <dbReference type="ARBA" id="ARBA00012493"/>
    </source>
</evidence>
<evidence type="ECO:0000259" key="2">
    <source>
        <dbReference type="PROSITE" id="PS50994"/>
    </source>
</evidence>
<dbReference type="VEuPathDB" id="VectorBase:AGAMI1_015051"/>
<dbReference type="InterPro" id="IPR041588">
    <property type="entry name" value="Integrase_H2C2"/>
</dbReference>
<dbReference type="InterPro" id="IPR012337">
    <property type="entry name" value="RNaseH-like_sf"/>
</dbReference>
<dbReference type="Pfam" id="PF17921">
    <property type="entry name" value="Integrase_H2C2"/>
    <property type="match status" value="1"/>
</dbReference>
<dbReference type="GO" id="GO:0003964">
    <property type="term" value="F:RNA-directed DNA polymerase activity"/>
    <property type="evidence" value="ECO:0007669"/>
    <property type="project" value="UniProtKB-EC"/>
</dbReference>
<dbReference type="FunFam" id="1.10.340.70:FF:000003">
    <property type="entry name" value="Protein CBG25708"/>
    <property type="match status" value="1"/>
</dbReference>
<dbReference type="PROSITE" id="PS50994">
    <property type="entry name" value="INTEGRASE"/>
    <property type="match status" value="1"/>
</dbReference>
<dbReference type="EC" id="2.7.7.49" evidence="1"/>